<name>Q9M3G0_ARATH</name>
<protein>
    <submittedName>
        <fullName evidence="2">Uncharacterized protein T14K23_70</fullName>
    </submittedName>
</protein>
<dbReference type="AlphaFoldDB" id="Q9M3G0"/>
<evidence type="ECO:0000256" key="1">
    <source>
        <dbReference type="SAM" id="MobiDB-lite"/>
    </source>
</evidence>
<organism evidence="2">
    <name type="scientific">Arabidopsis thaliana</name>
    <name type="common">Mouse-ear cress</name>
    <dbReference type="NCBI Taxonomy" id="3702"/>
    <lineage>
        <taxon>Eukaryota</taxon>
        <taxon>Viridiplantae</taxon>
        <taxon>Streptophyta</taxon>
        <taxon>Embryophyta</taxon>
        <taxon>Tracheophyta</taxon>
        <taxon>Spermatophyta</taxon>
        <taxon>Magnoliopsida</taxon>
        <taxon>eudicotyledons</taxon>
        <taxon>Gunneridae</taxon>
        <taxon>Pentapetalae</taxon>
        <taxon>rosids</taxon>
        <taxon>malvids</taxon>
        <taxon>Brassicales</taxon>
        <taxon>Brassicaceae</taxon>
        <taxon>Camelineae</taxon>
        <taxon>Arabidopsis</taxon>
    </lineage>
</organism>
<proteinExistence type="predicted"/>
<dbReference type="PIR" id="T47294">
    <property type="entry name" value="T47294"/>
</dbReference>
<reference evidence="2" key="3">
    <citation type="submission" date="2000-04" db="EMBL/GenBank/DDBJ databases">
        <authorList>
            <person name="EU Arabidopsis sequencing project"/>
        </authorList>
    </citation>
    <scope>NUCLEOTIDE SEQUENCE</scope>
</reference>
<reference evidence="2" key="1">
    <citation type="submission" date="1999-11" db="EMBL/GenBank/DDBJ databases">
        <authorList>
            <person name="Nyakatura G."/>
            <person name="Fartmann B."/>
            <person name="Dauner D."/>
            <person name="Sterr W."/>
            <person name="Holland R."/>
            <person name="Weichselgartner M."/>
            <person name="Mewes H.W."/>
            <person name="Rudd S."/>
            <person name="Lemcke K."/>
            <person name="Mayer K.F.X."/>
            <person name="Quetier F."/>
            <person name="Salanoubat M."/>
        </authorList>
    </citation>
    <scope>NUCLEOTIDE SEQUENCE</scope>
</reference>
<feature type="compositionally biased region" description="Basic and acidic residues" evidence="1">
    <location>
        <begin position="32"/>
        <end position="45"/>
    </location>
</feature>
<sequence length="228" mass="25763">MRKRKKDKEAAGTSQTERTADNGNRDQGGNLEEIKDGNDEAEKRQGKPYRNSFHRGNVGCDENRDGTTGRSYPNCPAGGTPAKVLDGKTQQTVTNSGNIVGNLTEVIEIDTPIQAVRKVDYLSLLELISQLGTKHFLGSSNQIEGNEWRARFVRNFWSTLSLKDYKKYSVHFLEVQQEVLPIRGMEPVESYFLDLVQGCRTVCKSEEEFNKPRRYVGRELEDKVAQVC</sequence>
<evidence type="ECO:0000313" key="2">
    <source>
        <dbReference type="EMBL" id="CAB87728.1"/>
    </source>
</evidence>
<gene>
    <name evidence="2" type="primary">T14K23_70</name>
</gene>
<dbReference type="EMBL" id="AL132909">
    <property type="protein sequence ID" value="CAB87728.1"/>
    <property type="molecule type" value="Genomic_DNA"/>
</dbReference>
<reference key="2">
    <citation type="journal article" date="2000" name="Nature">
        <title>Sequence and analysis of chromosome 3 of the plant Arabidopsis thaliana.</title>
        <authorList>
            <consortium name="European Union Chromosome 3 Arabidopsis Sequencing Consortium"/>
            <consortium name="Institute for Genomic Research"/>
            <consortium name="Kazusa DNA Research Institute"/>
            <person name="Salanoubat M."/>
            <person name="Lemcke K."/>
            <person name="Rieger M."/>
            <person name="Ansorge W."/>
            <person name="Unseld M."/>
            <person name="Fartmann B."/>
            <person name="Valle G."/>
            <person name="Blocker H."/>
            <person name="Perez-Alonso M."/>
            <person name="Obermaier B."/>
            <person name="Delseny M."/>
            <person name="Boutry M."/>
            <person name="Grivell L.A."/>
            <person name="Mache R."/>
            <person name="Puigdomenech P."/>
            <person name="De Simone V."/>
            <person name="Choisne N."/>
            <person name="Artiguenave F."/>
            <person name="Robert C."/>
            <person name="Brottier P."/>
            <person name="Wincker P."/>
            <person name="Cattolico L."/>
            <person name="Weissenbach J."/>
            <person name="Saurin W."/>
            <person name="Quetier F."/>
            <person name="Schafer M."/>
            <person name="Muller-Auer S."/>
            <person name="Gabel C."/>
            <person name="Fuchs M."/>
            <person name="Benes V."/>
            <person name="Wurmbach E."/>
            <person name="Drzonek H."/>
            <person name="Erfle H."/>
            <person name="Jordan N."/>
            <person name="Bangert S."/>
            <person name="Wiedelmann R."/>
            <person name="Kranz H."/>
            <person name="Voss H."/>
            <person name="Holland R."/>
            <person name="Brandt P."/>
            <person name="Nyakatura G."/>
            <person name="Vezzi A."/>
            <person name="D'Angelo M."/>
            <person name="Pallavicini A."/>
            <person name="Toppo S."/>
            <person name="Simionati B."/>
            <person name="Conrad A."/>
            <person name="Hornischer K."/>
            <person name="Kauer G."/>
            <person name="Lohnert T.H."/>
            <person name="Nordsiek G."/>
            <person name="Reichelt J."/>
            <person name="Scharfe M."/>
            <person name="Schon O."/>
            <person name="Bargues M."/>
            <person name="Terol J."/>
            <person name="Climent J."/>
            <person name="Navarro P."/>
            <person name="Collado C."/>
            <person name="Perez-Perez A."/>
            <person name="Ottenwalder B."/>
            <person name="Duchemin D."/>
            <person name="Cooke R."/>
            <person name="Laudie M."/>
            <person name="Berger-Llauro C."/>
            <person name="Purnelle B."/>
            <person name="Masuy D."/>
            <person name="de Haan M."/>
            <person name="Maarse A.C."/>
            <person name="Alcaraz J.P."/>
            <person name="Cottet A."/>
            <person name="Casacuberta E."/>
            <person name="Monfort A."/>
            <person name="Argiriou A."/>
            <person name="flores M."/>
            <person name="Liguori R."/>
            <person name="Vitale D."/>
            <person name="Mannhaupt G."/>
            <person name="Haase D."/>
            <person name="Schoof H."/>
            <person name="Rudd S."/>
            <person name="Zaccaria P."/>
            <person name="Mewes H.W."/>
            <person name="Mayer K.F."/>
            <person name="Kaul S."/>
            <person name="Town C.D."/>
            <person name="Koo H.L."/>
            <person name="Tallon L.J."/>
            <person name="Jenkins J."/>
            <person name="Rooney T."/>
            <person name="Rizzo M."/>
            <person name="Walts A."/>
            <person name="Utterback T."/>
            <person name="Fujii C.Y."/>
            <person name="Shea T.P."/>
            <person name="Creasy T.H."/>
            <person name="Haas B."/>
            <person name="Maiti R."/>
            <person name="Wu D."/>
            <person name="Peterson J."/>
            <person name="Van Aken S."/>
            <person name="Pai G."/>
            <person name="Militscher J."/>
            <person name="Sellers P."/>
            <person name="Gill J.E."/>
            <person name="Feldblyum T.V."/>
            <person name="Preuss D."/>
            <person name="Lin X."/>
            <person name="Nierman W.C."/>
            <person name="Salzberg S.L."/>
            <person name="White O."/>
            <person name="Venter J.C."/>
            <person name="Fraser C.M."/>
            <person name="Kaneko T."/>
            <person name="Nakamura Y."/>
            <person name="Sato S."/>
            <person name="Kato T."/>
            <person name="Asamizu E."/>
            <person name="Sasamoto S."/>
            <person name="Kimura T."/>
            <person name="Idesawa K."/>
            <person name="Kawashima K."/>
            <person name="Kishida Y."/>
            <person name="Kiyokawa C."/>
            <person name="Kohara M."/>
            <person name="Matsumoto M."/>
            <person name="Matsuno A."/>
            <person name="Muraki A."/>
            <person name="Nakayama S."/>
            <person name="Nakazaki N."/>
            <person name="Shinpo S."/>
            <person name="Takeuchi C."/>
            <person name="Wada T."/>
            <person name="Watanabe A."/>
            <person name="Yamada M."/>
            <person name="Yasuda M."/>
            <person name="Tabata S."/>
        </authorList>
    </citation>
    <scope>NUCLEOTIDE SEQUENCE [LARGE SCALE GENOMIC DNA]</scope>
    <source>
        <strain>cv. Columbia</strain>
    </source>
</reference>
<accession>Q9M3G0</accession>
<feature type="region of interest" description="Disordered" evidence="1">
    <location>
        <begin position="1"/>
        <end position="71"/>
    </location>
</feature>